<name>A0ABQ1JEJ8_9PROT</name>
<accession>A0ABQ1JEJ8</accession>
<sequence>MRVKTTSIRTALIAAKGPWYPKDHQGQGFYALFLKQGCSLPCLEVAEDGLLYIGKTEKGFSARDQFDPKCGHSGSCTARRSLGALLKDQLQLSAEPRSRRSFFNRSHHFRFDEEGERALSGWMRAHLHIARVPFEGNVTAAETILIDLLCPPLNLTKWRNPQAPYIKRMRRRCASEARLFFMPRRSAA</sequence>
<dbReference type="EMBL" id="BMKF01000001">
    <property type="protein sequence ID" value="GGB65228.1"/>
    <property type="molecule type" value="Genomic_DNA"/>
</dbReference>
<dbReference type="InterPro" id="IPR049311">
    <property type="entry name" value="GIY_YIG_cat"/>
</dbReference>
<evidence type="ECO:0000313" key="3">
    <source>
        <dbReference type="Proteomes" id="UP000628854"/>
    </source>
</evidence>
<evidence type="ECO:0000259" key="1">
    <source>
        <dbReference type="Pfam" id="PF20815"/>
    </source>
</evidence>
<keyword evidence="3" id="KW-1185">Reference proteome</keyword>
<organism evidence="2 3">
    <name type="scientific">Henriciella pelagia</name>
    <dbReference type="NCBI Taxonomy" id="1977912"/>
    <lineage>
        <taxon>Bacteria</taxon>
        <taxon>Pseudomonadati</taxon>
        <taxon>Pseudomonadota</taxon>
        <taxon>Alphaproteobacteria</taxon>
        <taxon>Hyphomonadales</taxon>
        <taxon>Hyphomonadaceae</taxon>
        <taxon>Henriciella</taxon>
    </lineage>
</organism>
<proteinExistence type="predicted"/>
<dbReference type="Pfam" id="PF20815">
    <property type="entry name" value="GIY_YIG_2"/>
    <property type="match status" value="1"/>
</dbReference>
<dbReference type="Proteomes" id="UP000628854">
    <property type="component" value="Unassembled WGS sequence"/>
</dbReference>
<feature type="domain" description="GIY-YIG catalytic" evidence="1">
    <location>
        <begin position="45"/>
        <end position="163"/>
    </location>
</feature>
<comment type="caution">
    <text evidence="2">The sequence shown here is derived from an EMBL/GenBank/DDBJ whole genome shotgun (WGS) entry which is preliminary data.</text>
</comment>
<gene>
    <name evidence="2" type="ORF">GCM10011503_12580</name>
</gene>
<protein>
    <recommendedName>
        <fullName evidence="1">GIY-YIG catalytic domain-containing protein</fullName>
    </recommendedName>
</protein>
<evidence type="ECO:0000313" key="2">
    <source>
        <dbReference type="EMBL" id="GGB65228.1"/>
    </source>
</evidence>
<reference evidence="3" key="1">
    <citation type="journal article" date="2019" name="Int. J. Syst. Evol. Microbiol.">
        <title>The Global Catalogue of Microorganisms (GCM) 10K type strain sequencing project: providing services to taxonomists for standard genome sequencing and annotation.</title>
        <authorList>
            <consortium name="The Broad Institute Genomics Platform"/>
            <consortium name="The Broad Institute Genome Sequencing Center for Infectious Disease"/>
            <person name="Wu L."/>
            <person name="Ma J."/>
        </authorList>
    </citation>
    <scope>NUCLEOTIDE SEQUENCE [LARGE SCALE GENOMIC DNA]</scope>
    <source>
        <strain evidence="3">CGMCC 1.15928</strain>
    </source>
</reference>